<dbReference type="AlphaFoldDB" id="A0A916UPM6"/>
<dbReference type="Pfam" id="PF00326">
    <property type="entry name" value="Peptidase_S9"/>
    <property type="match status" value="1"/>
</dbReference>
<dbReference type="EMBL" id="BMED01000002">
    <property type="protein sequence ID" value="GGC78884.1"/>
    <property type="molecule type" value="Genomic_DNA"/>
</dbReference>
<dbReference type="InterPro" id="IPR001375">
    <property type="entry name" value="Peptidase_S9_cat"/>
</dbReference>
<feature type="chain" id="PRO_5037702015" evidence="1">
    <location>
        <begin position="31"/>
        <end position="748"/>
    </location>
</feature>
<comment type="caution">
    <text evidence="4">The sequence shown here is derived from an EMBL/GenBank/DDBJ whole genome shotgun (WGS) entry which is preliminary data.</text>
</comment>
<organism evidence="4 5">
    <name type="scientific">Undibacterium terreum</name>
    <dbReference type="NCBI Taxonomy" id="1224302"/>
    <lineage>
        <taxon>Bacteria</taxon>
        <taxon>Pseudomonadati</taxon>
        <taxon>Pseudomonadota</taxon>
        <taxon>Betaproteobacteria</taxon>
        <taxon>Burkholderiales</taxon>
        <taxon>Oxalobacteraceae</taxon>
        <taxon>Undibacterium</taxon>
    </lineage>
</organism>
<dbReference type="SUPFAM" id="SSF82171">
    <property type="entry name" value="DPP6 N-terminal domain-like"/>
    <property type="match status" value="1"/>
</dbReference>
<keyword evidence="1" id="KW-0732">Signal</keyword>
<evidence type="ECO:0000259" key="3">
    <source>
        <dbReference type="Pfam" id="PF00930"/>
    </source>
</evidence>
<evidence type="ECO:0000259" key="2">
    <source>
        <dbReference type="Pfam" id="PF00326"/>
    </source>
</evidence>
<dbReference type="GO" id="GO:0008239">
    <property type="term" value="F:dipeptidyl-peptidase activity"/>
    <property type="evidence" value="ECO:0007669"/>
    <property type="project" value="TreeGrafter"/>
</dbReference>
<dbReference type="Proteomes" id="UP000637423">
    <property type="component" value="Unassembled WGS sequence"/>
</dbReference>
<name>A0A916UPM6_9BURK</name>
<dbReference type="InterPro" id="IPR029058">
    <property type="entry name" value="AB_hydrolase_fold"/>
</dbReference>
<reference evidence="4" key="1">
    <citation type="journal article" date="2014" name="Int. J. Syst. Evol. Microbiol.">
        <title>Complete genome sequence of Corynebacterium casei LMG S-19264T (=DSM 44701T), isolated from a smear-ripened cheese.</title>
        <authorList>
            <consortium name="US DOE Joint Genome Institute (JGI-PGF)"/>
            <person name="Walter F."/>
            <person name="Albersmeier A."/>
            <person name="Kalinowski J."/>
            <person name="Ruckert C."/>
        </authorList>
    </citation>
    <scope>NUCLEOTIDE SEQUENCE</scope>
    <source>
        <strain evidence="4">CGMCC 1.10998</strain>
    </source>
</reference>
<dbReference type="PANTHER" id="PTHR11731:SF193">
    <property type="entry name" value="DIPEPTIDYL PEPTIDASE 9"/>
    <property type="match status" value="1"/>
</dbReference>
<dbReference type="GO" id="GO:0008236">
    <property type="term" value="F:serine-type peptidase activity"/>
    <property type="evidence" value="ECO:0007669"/>
    <property type="project" value="InterPro"/>
</dbReference>
<dbReference type="SUPFAM" id="SSF53474">
    <property type="entry name" value="alpha/beta-Hydrolases"/>
    <property type="match status" value="1"/>
</dbReference>
<proteinExistence type="predicted"/>
<sequence>MRLFPRFLVQFLRISTPVLLMTLTALPSHAEKLSIENIYGSTSLAGPAPRGLKVSPDGARVTFLRGRENDQFQLDLWEFNVHDKSTRMLVDSKLLQANEELSDQEKARRERERTAGLRGIISYSWSPDGKQILVPLAGDLYLIDLAHTDKARKIASGNVLDAKISPKGRYVSFVRDQNLFVFNLASGKESQLTKDGGGTIHNAEAEFVAQEEMAQTSGYWWAPDDSQIAFKRFDESQVPNVKRFEIYANHTEVIEQRYPYAGAANVQVALAVVSPDSGAIRQIDLGAEKDIYLVRADWMNDAKHLTYQRQSRDQKQLDLVAVDVTNLQQQTLISETSRTWVAVLDKPYFLEHGKSFIWTSERSGRKHLYLYDLQGKLLHAISKGEWGIDNLLAVDEKSGLAYVASNRDAVTDKQVYALALDGSKAEQPKRITQADGWHDIQFSRQANVFIDTWSNPDTPPQVSLRNADGSMLTWIEHNELNSQHPYAKFRDAHVPTEFGTLTAEDGQTLHYSLRKPLNFDAGKRYPVFLVVYGGPGAQTVERKWGSLFDQYMAQQGYVVFRLDNRGSARRERRFTDVIYGELGRHEVADQVAGIDWLAKQSFVDAKRIGVFGWSYGGFMSLRLLSAASDKIAAGVSVAPVTDWGLYDSHYTEQFIRHPKENAAGYQQSNVFAHLGGLRSPLLLVHGMADDNVLFSNSTQLIDGLTSRGILFDLMTYPGAKHGISGPANQKHVYRTIEAFFKRQLAPKP</sequence>
<feature type="signal peptide" evidence="1">
    <location>
        <begin position="1"/>
        <end position="30"/>
    </location>
</feature>
<evidence type="ECO:0000256" key="1">
    <source>
        <dbReference type="SAM" id="SignalP"/>
    </source>
</evidence>
<evidence type="ECO:0000313" key="4">
    <source>
        <dbReference type="EMBL" id="GGC78884.1"/>
    </source>
</evidence>
<feature type="domain" description="Peptidase S9 prolyl oligopeptidase catalytic" evidence="2">
    <location>
        <begin position="550"/>
        <end position="745"/>
    </location>
</feature>
<dbReference type="PANTHER" id="PTHR11731">
    <property type="entry name" value="PROTEASE FAMILY S9B,C DIPEPTIDYL-PEPTIDASE IV-RELATED"/>
    <property type="match status" value="1"/>
</dbReference>
<accession>A0A916UPM6</accession>
<keyword evidence="5" id="KW-1185">Reference proteome</keyword>
<feature type="domain" description="Dipeptidylpeptidase IV N-terminal" evidence="3">
    <location>
        <begin position="126"/>
        <end position="460"/>
    </location>
</feature>
<dbReference type="Gene3D" id="2.140.10.30">
    <property type="entry name" value="Dipeptidylpeptidase IV, N-terminal domain"/>
    <property type="match status" value="1"/>
</dbReference>
<dbReference type="InterPro" id="IPR050278">
    <property type="entry name" value="Serine_Prot_S9B/DPPIV"/>
</dbReference>
<reference evidence="4" key="2">
    <citation type="submission" date="2020-09" db="EMBL/GenBank/DDBJ databases">
        <authorList>
            <person name="Sun Q."/>
            <person name="Zhou Y."/>
        </authorList>
    </citation>
    <scope>NUCLEOTIDE SEQUENCE</scope>
    <source>
        <strain evidence="4">CGMCC 1.10998</strain>
    </source>
</reference>
<gene>
    <name evidence="4" type="ORF">GCM10011396_27610</name>
</gene>
<dbReference type="Gene3D" id="3.40.50.1820">
    <property type="entry name" value="alpha/beta hydrolase"/>
    <property type="match status" value="1"/>
</dbReference>
<dbReference type="InterPro" id="IPR002469">
    <property type="entry name" value="Peptidase_S9B_N"/>
</dbReference>
<dbReference type="Pfam" id="PF00930">
    <property type="entry name" value="DPPIV_N"/>
    <property type="match status" value="1"/>
</dbReference>
<evidence type="ECO:0000313" key="5">
    <source>
        <dbReference type="Proteomes" id="UP000637423"/>
    </source>
</evidence>
<protein>
    <submittedName>
        <fullName evidence="4">Peptidase S9</fullName>
    </submittedName>
</protein>
<dbReference type="GO" id="GO:0006508">
    <property type="term" value="P:proteolysis"/>
    <property type="evidence" value="ECO:0007669"/>
    <property type="project" value="InterPro"/>
</dbReference>